<protein>
    <submittedName>
        <fullName evidence="2">Uncharacterized protein</fullName>
    </submittedName>
</protein>
<organism evidence="2 3">
    <name type="scientific">Penicillium cinerascens</name>
    <dbReference type="NCBI Taxonomy" id="70096"/>
    <lineage>
        <taxon>Eukaryota</taxon>
        <taxon>Fungi</taxon>
        <taxon>Dikarya</taxon>
        <taxon>Ascomycota</taxon>
        <taxon>Pezizomycotina</taxon>
        <taxon>Eurotiomycetes</taxon>
        <taxon>Eurotiomycetidae</taxon>
        <taxon>Eurotiales</taxon>
        <taxon>Aspergillaceae</taxon>
        <taxon>Penicillium</taxon>
    </lineage>
</organism>
<evidence type="ECO:0000313" key="3">
    <source>
        <dbReference type="Proteomes" id="UP001150904"/>
    </source>
</evidence>
<feature type="compositionally biased region" description="Basic and acidic residues" evidence="1">
    <location>
        <begin position="12"/>
        <end position="25"/>
    </location>
</feature>
<feature type="compositionally biased region" description="Polar residues" evidence="1">
    <location>
        <begin position="94"/>
        <end position="103"/>
    </location>
</feature>
<reference evidence="2" key="2">
    <citation type="journal article" date="2023" name="IMA Fungus">
        <title>Comparative genomic study of the Penicillium genus elucidates a diverse pangenome and 15 lateral gene transfer events.</title>
        <authorList>
            <person name="Petersen C."/>
            <person name="Sorensen T."/>
            <person name="Nielsen M.R."/>
            <person name="Sondergaard T.E."/>
            <person name="Sorensen J.L."/>
            <person name="Fitzpatrick D.A."/>
            <person name="Frisvad J.C."/>
            <person name="Nielsen K.L."/>
        </authorList>
    </citation>
    <scope>NUCLEOTIDE SEQUENCE</scope>
    <source>
        <strain evidence="2">IBT 15544</strain>
    </source>
</reference>
<evidence type="ECO:0000313" key="2">
    <source>
        <dbReference type="EMBL" id="KAJ5212754.1"/>
    </source>
</evidence>
<feature type="region of interest" description="Disordered" evidence="1">
    <location>
        <begin position="1"/>
        <end position="263"/>
    </location>
</feature>
<dbReference type="OrthoDB" id="4716584at2759"/>
<feature type="compositionally biased region" description="Basic and acidic residues" evidence="1">
    <location>
        <begin position="146"/>
        <end position="166"/>
    </location>
</feature>
<evidence type="ECO:0000256" key="1">
    <source>
        <dbReference type="SAM" id="MobiDB-lite"/>
    </source>
</evidence>
<feature type="compositionally biased region" description="Basic and acidic residues" evidence="1">
    <location>
        <begin position="50"/>
        <end position="59"/>
    </location>
</feature>
<name>A0A9W9N4S5_9EURO</name>
<keyword evidence="3" id="KW-1185">Reference proteome</keyword>
<proteinExistence type="predicted"/>
<feature type="compositionally biased region" description="Low complexity" evidence="1">
    <location>
        <begin position="71"/>
        <end position="84"/>
    </location>
</feature>
<dbReference type="RefSeq" id="XP_058310924.1">
    <property type="nucleotide sequence ID" value="XM_058451462.1"/>
</dbReference>
<feature type="compositionally biased region" description="Low complexity" evidence="1">
    <location>
        <begin position="167"/>
        <end position="177"/>
    </location>
</feature>
<gene>
    <name evidence="2" type="ORF">N7498_004400</name>
</gene>
<dbReference type="AlphaFoldDB" id="A0A9W9N4S5"/>
<sequence>MGGQPSQGELQPPREEQSGTTEHKTSNNPESSVLSPTGQTVASGQQDTAHASRDPESSPRPRKFLAQPIETSSRSSQTRPTPNTDSPGDHEDGSNASSKNTAQSDEKQPRRRFLPQPIETTKSNNQGAPSRAQTPEQNSPVGPRRFKPDLIETDRRSVKGKSEELSRGSGSLSPRPGASRTMSRINPSRTAYTELPESKFSYASLLRRQEGRRHSFRVPELPSIESSGSEDSDEPSHSPPLSSSYKSSQKFTGNLKPEKMLRESGDGEYQEYLLSLAARSAQKQLREQALAAFPNEQVYEPVDHFGADEEDWDSEDDLRYPQKHHLKSRRQSSADLSWELDYMRHHKEEAEMRLRAMAASKARDRTSASNQSAPRADGKTIPPMLGDDIVLPQSLSPNGTMCEKSTADGSQAAQDPCNGCDGLWCADSRPQGGRGAGLWMGTCRKGESGDGHGDLHAFSGIMTPMLRGDETDLDRLSRSSTCTNLQGMTSQLSPRPDILNLTPKILQDEFHDGFITQIYNYLSLGYPCIARYYDYELSKISGITVEDLRRDDLHTDARGYVVAPDDGPVTACTRWRALRRYIREWARQQPTMAEDDTGFEAWGMPERRGSWAI</sequence>
<feature type="compositionally biased region" description="Polar residues" evidence="1">
    <location>
        <begin position="118"/>
        <end position="140"/>
    </location>
</feature>
<dbReference type="Proteomes" id="UP001150904">
    <property type="component" value="Unassembled WGS sequence"/>
</dbReference>
<accession>A0A9W9N4S5</accession>
<feature type="compositionally biased region" description="Polar residues" evidence="1">
    <location>
        <begin position="26"/>
        <end position="49"/>
    </location>
</feature>
<dbReference type="GeneID" id="83178763"/>
<feature type="compositionally biased region" description="Polar residues" evidence="1">
    <location>
        <begin position="180"/>
        <end position="191"/>
    </location>
</feature>
<dbReference type="EMBL" id="JAPQKR010000008">
    <property type="protein sequence ID" value="KAJ5212754.1"/>
    <property type="molecule type" value="Genomic_DNA"/>
</dbReference>
<feature type="region of interest" description="Disordered" evidence="1">
    <location>
        <begin position="358"/>
        <end position="382"/>
    </location>
</feature>
<feature type="compositionally biased region" description="Low complexity" evidence="1">
    <location>
        <begin position="239"/>
        <end position="248"/>
    </location>
</feature>
<reference evidence="2" key="1">
    <citation type="submission" date="2022-12" db="EMBL/GenBank/DDBJ databases">
        <authorList>
            <person name="Petersen C."/>
        </authorList>
    </citation>
    <scope>NUCLEOTIDE SEQUENCE</scope>
    <source>
        <strain evidence="2">IBT 15544</strain>
    </source>
</reference>
<comment type="caution">
    <text evidence="2">The sequence shown here is derived from an EMBL/GenBank/DDBJ whole genome shotgun (WGS) entry which is preliminary data.</text>
</comment>